<dbReference type="InterPro" id="IPR003660">
    <property type="entry name" value="HAMP_dom"/>
</dbReference>
<dbReference type="PROSITE" id="PS50109">
    <property type="entry name" value="HIS_KIN"/>
    <property type="match status" value="1"/>
</dbReference>
<reference evidence="20" key="1">
    <citation type="submission" date="2015-07" db="EMBL/GenBank/DDBJ databases">
        <title>Discovery of a poly(ethylene terephthalate assimilation.</title>
        <authorList>
            <person name="Yoshida S."/>
            <person name="Hiraga K."/>
            <person name="Takehana T."/>
            <person name="Taniguchi I."/>
            <person name="Yamaji H."/>
            <person name="Maeda Y."/>
            <person name="Toyohara K."/>
            <person name="Miyamoto K."/>
            <person name="Kimura Y."/>
            <person name="Oda K."/>
        </authorList>
    </citation>
    <scope>NUCLEOTIDE SEQUENCE [LARGE SCALE GENOMIC DNA]</scope>
    <source>
        <strain evidence="20">NBRC 110686 / TISTR 2288 / 201-F6</strain>
    </source>
</reference>
<gene>
    <name evidence="19" type="ORF">ISF6_2914</name>
</gene>
<keyword evidence="12 16" id="KW-1133">Transmembrane helix</keyword>
<dbReference type="SUPFAM" id="SSF47384">
    <property type="entry name" value="Homodimeric domain of signal transducing histidine kinase"/>
    <property type="match status" value="1"/>
</dbReference>
<feature type="compositionally biased region" description="Polar residues" evidence="15">
    <location>
        <begin position="1"/>
        <end position="15"/>
    </location>
</feature>
<dbReference type="PANTHER" id="PTHR44936">
    <property type="entry name" value="SENSOR PROTEIN CREC"/>
    <property type="match status" value="1"/>
</dbReference>
<keyword evidence="9" id="KW-0547">Nucleotide-binding</keyword>
<evidence type="ECO:0000256" key="11">
    <source>
        <dbReference type="ARBA" id="ARBA00022840"/>
    </source>
</evidence>
<keyword evidence="14 16" id="KW-0472">Membrane</keyword>
<feature type="compositionally biased region" description="Pro residues" evidence="15">
    <location>
        <begin position="180"/>
        <end position="231"/>
    </location>
</feature>
<dbReference type="InterPro" id="IPR004358">
    <property type="entry name" value="Sig_transdc_His_kin-like_C"/>
</dbReference>
<dbReference type="Gene3D" id="1.10.287.130">
    <property type="match status" value="1"/>
</dbReference>
<evidence type="ECO:0000256" key="2">
    <source>
        <dbReference type="ARBA" id="ARBA00004429"/>
    </source>
</evidence>
<keyword evidence="11" id="KW-0067">ATP-binding</keyword>
<dbReference type="InterPro" id="IPR036890">
    <property type="entry name" value="HATPase_C_sf"/>
</dbReference>
<dbReference type="STRING" id="1547922.ISF6_2914"/>
<keyword evidence="5" id="KW-0997">Cell inner membrane</keyword>
<dbReference type="SMART" id="SM00388">
    <property type="entry name" value="HisKA"/>
    <property type="match status" value="1"/>
</dbReference>
<dbReference type="PROSITE" id="PS50885">
    <property type="entry name" value="HAMP"/>
    <property type="match status" value="1"/>
</dbReference>
<feature type="compositionally biased region" description="Basic and acidic residues" evidence="15">
    <location>
        <begin position="337"/>
        <end position="346"/>
    </location>
</feature>
<dbReference type="EC" id="2.7.13.3" evidence="3"/>
<evidence type="ECO:0000256" key="12">
    <source>
        <dbReference type="ARBA" id="ARBA00022989"/>
    </source>
</evidence>
<feature type="region of interest" description="Disordered" evidence="15">
    <location>
        <begin position="177"/>
        <end position="476"/>
    </location>
</feature>
<keyword evidence="8 16" id="KW-0812">Transmembrane</keyword>
<dbReference type="CDD" id="cd00075">
    <property type="entry name" value="HATPase"/>
    <property type="match status" value="1"/>
</dbReference>
<keyword evidence="20" id="KW-1185">Reference proteome</keyword>
<dbReference type="Pfam" id="PF02518">
    <property type="entry name" value="HATPase_c"/>
    <property type="match status" value="1"/>
</dbReference>
<organism evidence="19 20">
    <name type="scientific">Piscinibacter sakaiensis</name>
    <name type="common">Ideonella sakaiensis</name>
    <dbReference type="NCBI Taxonomy" id="1547922"/>
    <lineage>
        <taxon>Bacteria</taxon>
        <taxon>Pseudomonadati</taxon>
        <taxon>Pseudomonadota</taxon>
        <taxon>Betaproteobacteria</taxon>
        <taxon>Burkholderiales</taxon>
        <taxon>Sphaerotilaceae</taxon>
        <taxon>Piscinibacter</taxon>
    </lineage>
</organism>
<dbReference type="InterPro" id="IPR003661">
    <property type="entry name" value="HisK_dim/P_dom"/>
</dbReference>
<feature type="compositionally biased region" description="Low complexity" evidence="15">
    <location>
        <begin position="349"/>
        <end position="369"/>
    </location>
</feature>
<dbReference type="Proteomes" id="UP000037660">
    <property type="component" value="Unassembled WGS sequence"/>
</dbReference>
<comment type="subcellular location">
    <subcellularLocation>
        <location evidence="2">Cell inner membrane</location>
        <topology evidence="2">Multi-pass membrane protein</topology>
    </subcellularLocation>
</comment>
<dbReference type="AlphaFoldDB" id="A0A0K8P3D2"/>
<dbReference type="GO" id="GO:0005524">
    <property type="term" value="F:ATP binding"/>
    <property type="evidence" value="ECO:0007669"/>
    <property type="project" value="UniProtKB-KW"/>
</dbReference>
<evidence type="ECO:0000259" key="18">
    <source>
        <dbReference type="PROSITE" id="PS50885"/>
    </source>
</evidence>
<dbReference type="GO" id="GO:0000155">
    <property type="term" value="F:phosphorelay sensor kinase activity"/>
    <property type="evidence" value="ECO:0007669"/>
    <property type="project" value="InterPro"/>
</dbReference>
<evidence type="ECO:0000313" key="20">
    <source>
        <dbReference type="Proteomes" id="UP000037660"/>
    </source>
</evidence>
<evidence type="ECO:0000256" key="13">
    <source>
        <dbReference type="ARBA" id="ARBA00023012"/>
    </source>
</evidence>
<feature type="transmembrane region" description="Helical" evidence="16">
    <location>
        <begin position="528"/>
        <end position="547"/>
    </location>
</feature>
<proteinExistence type="predicted"/>
<feature type="transmembrane region" description="Helical" evidence="16">
    <location>
        <begin position="28"/>
        <end position="54"/>
    </location>
</feature>
<evidence type="ECO:0000256" key="15">
    <source>
        <dbReference type="SAM" id="MobiDB-lite"/>
    </source>
</evidence>
<dbReference type="PRINTS" id="PR00344">
    <property type="entry name" value="BCTRLSENSOR"/>
</dbReference>
<reference evidence="19 20" key="2">
    <citation type="journal article" date="2016" name="Science">
        <title>A bacterium that degrades and assimilates poly(ethylene terephthalate).</title>
        <authorList>
            <person name="Yoshida S."/>
            <person name="Hiraga K."/>
            <person name="Takehana T."/>
            <person name="Taniguchi I."/>
            <person name="Yamaji H."/>
            <person name="Maeda Y."/>
            <person name="Toyohara K."/>
            <person name="Miyamoto K."/>
            <person name="Kimura Y."/>
            <person name="Oda K."/>
        </authorList>
    </citation>
    <scope>NUCLEOTIDE SEQUENCE [LARGE SCALE GENOMIC DNA]</scope>
    <source>
        <strain evidence="20">NBRC 110686 / TISTR 2288 / 201-F6</strain>
    </source>
</reference>
<dbReference type="GO" id="GO:0005886">
    <property type="term" value="C:plasma membrane"/>
    <property type="evidence" value="ECO:0007669"/>
    <property type="project" value="UniProtKB-SubCell"/>
</dbReference>
<feature type="compositionally biased region" description="Low complexity" evidence="15">
    <location>
        <begin position="323"/>
        <end position="336"/>
    </location>
</feature>
<evidence type="ECO:0000256" key="4">
    <source>
        <dbReference type="ARBA" id="ARBA00022475"/>
    </source>
</evidence>
<evidence type="ECO:0000256" key="7">
    <source>
        <dbReference type="ARBA" id="ARBA00022679"/>
    </source>
</evidence>
<keyword evidence="13" id="KW-0902">Two-component regulatory system</keyword>
<accession>A0A0K8P3D2</accession>
<dbReference type="SMART" id="SM00304">
    <property type="entry name" value="HAMP"/>
    <property type="match status" value="1"/>
</dbReference>
<protein>
    <recommendedName>
        <fullName evidence="3">histidine kinase</fullName>
        <ecNumber evidence="3">2.7.13.3</ecNumber>
    </recommendedName>
</protein>
<dbReference type="InterPro" id="IPR036097">
    <property type="entry name" value="HisK_dim/P_sf"/>
</dbReference>
<dbReference type="Pfam" id="PF00672">
    <property type="entry name" value="HAMP"/>
    <property type="match status" value="1"/>
</dbReference>
<name>A0A0K8P3D2_PISS1</name>
<dbReference type="EMBL" id="BBYR01000041">
    <property type="protein sequence ID" value="GAP37059.1"/>
    <property type="molecule type" value="Genomic_DNA"/>
</dbReference>
<evidence type="ECO:0000256" key="1">
    <source>
        <dbReference type="ARBA" id="ARBA00000085"/>
    </source>
</evidence>
<feature type="domain" description="Histidine kinase" evidence="17">
    <location>
        <begin position="608"/>
        <end position="805"/>
    </location>
</feature>
<feature type="domain" description="HAMP" evidence="18">
    <location>
        <begin position="548"/>
        <end position="600"/>
    </location>
</feature>
<dbReference type="InterPro" id="IPR005467">
    <property type="entry name" value="His_kinase_dom"/>
</dbReference>
<comment type="catalytic activity">
    <reaction evidence="1">
        <text>ATP + protein L-histidine = ADP + protein N-phospho-L-histidine.</text>
        <dbReference type="EC" id="2.7.13.3"/>
    </reaction>
</comment>
<evidence type="ECO:0000256" key="16">
    <source>
        <dbReference type="SAM" id="Phobius"/>
    </source>
</evidence>
<dbReference type="OrthoDB" id="9804645at2"/>
<evidence type="ECO:0000313" key="19">
    <source>
        <dbReference type="EMBL" id="GAP37059.1"/>
    </source>
</evidence>
<dbReference type="Gene3D" id="3.30.565.10">
    <property type="entry name" value="Histidine kinase-like ATPase, C-terminal domain"/>
    <property type="match status" value="1"/>
</dbReference>
<feature type="region of interest" description="Disordered" evidence="15">
    <location>
        <begin position="1"/>
        <end position="20"/>
    </location>
</feature>
<dbReference type="CDD" id="cd00082">
    <property type="entry name" value="HisKA"/>
    <property type="match status" value="1"/>
</dbReference>
<evidence type="ECO:0000256" key="8">
    <source>
        <dbReference type="ARBA" id="ARBA00022692"/>
    </source>
</evidence>
<dbReference type="InterPro" id="IPR003594">
    <property type="entry name" value="HATPase_dom"/>
</dbReference>
<evidence type="ECO:0000256" key="10">
    <source>
        <dbReference type="ARBA" id="ARBA00022777"/>
    </source>
</evidence>
<keyword evidence="7" id="KW-0808">Transferase</keyword>
<keyword evidence="4" id="KW-1003">Cell membrane</keyword>
<dbReference type="PANTHER" id="PTHR44936:SF5">
    <property type="entry name" value="SENSOR HISTIDINE KINASE ENVZ"/>
    <property type="match status" value="1"/>
</dbReference>
<dbReference type="CDD" id="cd06225">
    <property type="entry name" value="HAMP"/>
    <property type="match status" value="1"/>
</dbReference>
<evidence type="ECO:0000256" key="14">
    <source>
        <dbReference type="ARBA" id="ARBA00023136"/>
    </source>
</evidence>
<evidence type="ECO:0000256" key="5">
    <source>
        <dbReference type="ARBA" id="ARBA00022519"/>
    </source>
</evidence>
<evidence type="ECO:0000259" key="17">
    <source>
        <dbReference type="PROSITE" id="PS50109"/>
    </source>
</evidence>
<sequence length="810" mass="83845">MTQRFASPNEPSGPNASRRGRLAGGPSLAWQITGLLLGGLVVAQGVTLLLTLVLPPEPPPQYELRDIARTLAAQAGSALPGTLERTVVATPPQPSGPGWLTSDKSRRELAGLLGRRESDVRLFFYTPLPFAGTASAMTAQPPRGAALAPRTATATVAAASVVVITGLVPVDYRTAQAPAPAGPPAPAARPPGPPPGSPPLPLPPRPDNGPPPGLQPPPGGPWPIGPLPMNPGLPSQRLRELPMAAPALPQGPRPDGPATTRPAGDAARPVPDRGLPPAPEGAPAGQGAPLLGPDTEPPAPTDGLRRSTEGAGPRAPVPRDQGAAAVTAPADAAARPVRADPVDAEKATTPPAREVAARVAAPPAEATRPGAGNLPAPTAPALSRPTPASTDGAQAARAQAVTRPGVHDVPTGPAAQPRIPDPRALPPPSTAVSDTTAPGSERPATPDAVAVSPGGGADASEAAPRAGRTDPPATAPIASPARERALFGLGPAPFVQGDFLAAMALPDGRWSVVRPAPEPFPNAWQRRVLLWFLLAAAIVGPLGWLYARRLVRPLSGFARAAEQLGRDPTAPILALAGPAEVGRAAQAFNRMQSRLRSFVDDRTAMIGAISHDLRTPLTRMRFRIEDAPDELRTGMLQDVEEMETMISSVLAFIRDASEPGTREVLDLSSIVEDVVEDAVFVGREVTLVDTRPATVDADAIGLRRLLGNLIENAVKYGGRAQVRLFTERQDAVAEVRDDGPGLPDEELERVFQPFYRAPAARSSGQQGSGLGLAVCRSIARAHGGDVRLARGERGLVAQLRLPLALEVSRA</sequence>
<dbReference type="RefSeq" id="WP_054021008.1">
    <property type="nucleotide sequence ID" value="NZ_BBYR01000041.1"/>
</dbReference>
<evidence type="ECO:0000256" key="3">
    <source>
        <dbReference type="ARBA" id="ARBA00012438"/>
    </source>
</evidence>
<evidence type="ECO:0000256" key="6">
    <source>
        <dbReference type="ARBA" id="ARBA00022553"/>
    </source>
</evidence>
<keyword evidence="10" id="KW-0418">Kinase</keyword>
<keyword evidence="6" id="KW-0597">Phosphoprotein</keyword>
<dbReference type="SMART" id="SM00387">
    <property type="entry name" value="HATPase_c"/>
    <property type="match status" value="1"/>
</dbReference>
<dbReference type="InterPro" id="IPR050980">
    <property type="entry name" value="2C_sensor_his_kinase"/>
</dbReference>
<feature type="compositionally biased region" description="Low complexity" evidence="15">
    <location>
        <begin position="281"/>
        <end position="293"/>
    </location>
</feature>
<evidence type="ECO:0000256" key="9">
    <source>
        <dbReference type="ARBA" id="ARBA00022741"/>
    </source>
</evidence>
<dbReference type="SUPFAM" id="SSF55874">
    <property type="entry name" value="ATPase domain of HSP90 chaperone/DNA topoisomerase II/histidine kinase"/>
    <property type="match status" value="1"/>
</dbReference>
<comment type="caution">
    <text evidence="19">The sequence shown here is derived from an EMBL/GenBank/DDBJ whole genome shotgun (WGS) entry which is preliminary data.</text>
</comment>